<dbReference type="EMBL" id="PDNB01000101">
    <property type="protein sequence ID" value="PGH08488.1"/>
    <property type="molecule type" value="Genomic_DNA"/>
</dbReference>
<dbReference type="Proteomes" id="UP000223968">
    <property type="component" value="Unassembled WGS sequence"/>
</dbReference>
<name>A0A2B7XIP4_9EURO</name>
<dbReference type="AlphaFoldDB" id="A0A2B7XIP4"/>
<proteinExistence type="predicted"/>
<sequence>MTGVRTAILFDQPGFAIDTRLIVFDFEFHVNSTILRLYSQFFRKFLDRYDATRDPSNAKSSFLYEYILKGDGDGVYGLQPLRSTTSTGPTEASYLISSIIIEMLGQTSDEDPSETIATPFDELKETRSLEQLMNAFYMKSSTLQNLGELEKLVQTADFYGALPIVSTFVEANLHNSKELCTSMGDGHISDVVKTLCLARKLKAATLFREAFIYVISCCEDEEGYEEVMDELTSQDNEDLIPLVNLYYARLCRKITEAHFFIIKCCMDHQYVLRQQDSTIQEKQTAIISEVIRNGIQPIIGEDSPKFSAEFFNNVCRAPFTPTSEQALRYGEVTQSEDGVAVLSRRLQKETVKHVKKALWPVLRDETQFCINGAEYETSSKYDIFVCTVLHERDLPWLSGSAAS</sequence>
<dbReference type="OrthoDB" id="2129688at2759"/>
<comment type="caution">
    <text evidence="1">The sequence shown here is derived from an EMBL/GenBank/DDBJ whole genome shotgun (WGS) entry which is preliminary data.</text>
</comment>
<organism evidence="1 2">
    <name type="scientific">Helicocarpus griseus UAMH5409</name>
    <dbReference type="NCBI Taxonomy" id="1447875"/>
    <lineage>
        <taxon>Eukaryota</taxon>
        <taxon>Fungi</taxon>
        <taxon>Dikarya</taxon>
        <taxon>Ascomycota</taxon>
        <taxon>Pezizomycotina</taxon>
        <taxon>Eurotiomycetes</taxon>
        <taxon>Eurotiomycetidae</taxon>
        <taxon>Onygenales</taxon>
        <taxon>Ajellomycetaceae</taxon>
        <taxon>Helicocarpus</taxon>
    </lineage>
</organism>
<reference evidence="1 2" key="1">
    <citation type="submission" date="2017-10" db="EMBL/GenBank/DDBJ databases">
        <title>Comparative genomics in systemic dimorphic fungi from Ajellomycetaceae.</title>
        <authorList>
            <person name="Munoz J.F."/>
            <person name="Mcewen J.G."/>
            <person name="Clay O.K."/>
            <person name="Cuomo C.A."/>
        </authorList>
    </citation>
    <scope>NUCLEOTIDE SEQUENCE [LARGE SCALE GENOMIC DNA]</scope>
    <source>
        <strain evidence="1 2">UAMH5409</strain>
    </source>
</reference>
<accession>A0A2B7XIP4</accession>
<protein>
    <recommendedName>
        <fullName evidence="3">BTB domain-containing protein</fullName>
    </recommendedName>
</protein>
<evidence type="ECO:0000313" key="2">
    <source>
        <dbReference type="Proteomes" id="UP000223968"/>
    </source>
</evidence>
<evidence type="ECO:0000313" key="1">
    <source>
        <dbReference type="EMBL" id="PGH08488.1"/>
    </source>
</evidence>
<gene>
    <name evidence="1" type="ORF">AJ79_05977</name>
</gene>
<evidence type="ECO:0008006" key="3">
    <source>
        <dbReference type="Google" id="ProtNLM"/>
    </source>
</evidence>
<keyword evidence="2" id="KW-1185">Reference proteome</keyword>